<dbReference type="GO" id="GO:0048038">
    <property type="term" value="F:quinone binding"/>
    <property type="evidence" value="ECO:0007669"/>
    <property type="project" value="InterPro"/>
</dbReference>
<dbReference type="OrthoDB" id="5379943at2759"/>
<keyword evidence="1" id="KW-0186">Copper</keyword>
<evidence type="ECO:0000313" key="4">
    <source>
        <dbReference type="Proteomes" id="UP000717696"/>
    </source>
</evidence>
<dbReference type="EC" id="1.4.3.-" evidence="1"/>
<dbReference type="PANTHER" id="PTHR10638">
    <property type="entry name" value="COPPER AMINE OXIDASE"/>
    <property type="match status" value="1"/>
</dbReference>
<evidence type="ECO:0000259" key="2">
    <source>
        <dbReference type="Pfam" id="PF01179"/>
    </source>
</evidence>
<dbReference type="SUPFAM" id="SSF49998">
    <property type="entry name" value="Amine oxidase catalytic domain"/>
    <property type="match status" value="1"/>
</dbReference>
<feature type="domain" description="Copper amine oxidase catalytic" evidence="2">
    <location>
        <begin position="1"/>
        <end position="62"/>
    </location>
</feature>
<dbReference type="Gene3D" id="2.70.98.20">
    <property type="entry name" value="Copper amine oxidase, catalytic domain"/>
    <property type="match status" value="1"/>
</dbReference>
<comment type="similarity">
    <text evidence="1">Belongs to the copper/topaquinone oxidase family.</text>
</comment>
<gene>
    <name evidence="3" type="ORF">B0J13DRAFT_629787</name>
</gene>
<comment type="cofactor">
    <cofactor evidence="1">
        <name>Cu cation</name>
        <dbReference type="ChEBI" id="CHEBI:23378"/>
    </cofactor>
    <text evidence="1">Contains 1 topaquinone per subunit.</text>
</comment>
<dbReference type="Proteomes" id="UP000717696">
    <property type="component" value="Unassembled WGS sequence"/>
</dbReference>
<dbReference type="InterPro" id="IPR015798">
    <property type="entry name" value="Cu_amine_oxidase_C"/>
</dbReference>
<dbReference type="InterPro" id="IPR000269">
    <property type="entry name" value="Cu_amine_oxidase"/>
</dbReference>
<keyword evidence="4" id="KW-1185">Reference proteome</keyword>
<reference evidence="3" key="1">
    <citation type="journal article" date="2021" name="Nat. Commun.">
        <title>Genetic determinants of endophytism in the Arabidopsis root mycobiome.</title>
        <authorList>
            <person name="Mesny F."/>
            <person name="Miyauchi S."/>
            <person name="Thiergart T."/>
            <person name="Pickel B."/>
            <person name="Atanasova L."/>
            <person name="Karlsson M."/>
            <person name="Huettel B."/>
            <person name="Barry K.W."/>
            <person name="Haridas S."/>
            <person name="Chen C."/>
            <person name="Bauer D."/>
            <person name="Andreopoulos W."/>
            <person name="Pangilinan J."/>
            <person name="LaButti K."/>
            <person name="Riley R."/>
            <person name="Lipzen A."/>
            <person name="Clum A."/>
            <person name="Drula E."/>
            <person name="Henrissat B."/>
            <person name="Kohler A."/>
            <person name="Grigoriev I.V."/>
            <person name="Martin F.M."/>
            <person name="Hacquard S."/>
        </authorList>
    </citation>
    <scope>NUCLEOTIDE SEQUENCE</scope>
    <source>
        <strain evidence="3">MPI-CAGE-AT-0021</strain>
    </source>
</reference>
<protein>
    <recommendedName>
        <fullName evidence="1">Amine oxidase</fullName>
        <ecNumber evidence="1">1.4.3.-</ecNumber>
    </recommendedName>
</protein>
<keyword evidence="1" id="KW-0479">Metal-binding</keyword>
<dbReference type="PANTHER" id="PTHR10638:SF91">
    <property type="entry name" value="AMINE OXIDASE"/>
    <property type="match status" value="1"/>
</dbReference>
<evidence type="ECO:0000256" key="1">
    <source>
        <dbReference type="RuleBase" id="RU000672"/>
    </source>
</evidence>
<comment type="PTM">
    <text evidence="1">Topaquinone (TPQ) is generated by copper-dependent autoxidation of a specific tyrosyl residue.</text>
</comment>
<evidence type="ECO:0000313" key="3">
    <source>
        <dbReference type="EMBL" id="KAH7118670.1"/>
    </source>
</evidence>
<comment type="caution">
    <text evidence="3">The sequence shown here is derived from an EMBL/GenBank/DDBJ whole genome shotgun (WGS) entry which is preliminary data.</text>
</comment>
<dbReference type="GO" id="GO:0005507">
    <property type="term" value="F:copper ion binding"/>
    <property type="evidence" value="ECO:0007669"/>
    <property type="project" value="InterPro"/>
</dbReference>
<dbReference type="GO" id="GO:0008131">
    <property type="term" value="F:primary methylamine oxidase activity"/>
    <property type="evidence" value="ECO:0007669"/>
    <property type="project" value="InterPro"/>
</dbReference>
<dbReference type="InterPro" id="IPR036460">
    <property type="entry name" value="Cu_amine_oxidase_C_sf"/>
</dbReference>
<proteinExistence type="inferred from homology"/>
<sequence>MFVPYGDPRGPIHRKGTIGLGNVGAGVTANNLQRCDCLSTIKYISGHVVAADGTPAPGSNAI</sequence>
<name>A0A9P9IGN7_9HYPO</name>
<keyword evidence="1" id="KW-0560">Oxidoreductase</keyword>
<dbReference type="EMBL" id="JAGMUU010000031">
    <property type="protein sequence ID" value="KAH7118670.1"/>
    <property type="molecule type" value="Genomic_DNA"/>
</dbReference>
<dbReference type="Pfam" id="PF01179">
    <property type="entry name" value="Cu_amine_oxid"/>
    <property type="match status" value="1"/>
</dbReference>
<organism evidence="3 4">
    <name type="scientific">Dactylonectria estremocensis</name>
    <dbReference type="NCBI Taxonomy" id="1079267"/>
    <lineage>
        <taxon>Eukaryota</taxon>
        <taxon>Fungi</taxon>
        <taxon>Dikarya</taxon>
        <taxon>Ascomycota</taxon>
        <taxon>Pezizomycotina</taxon>
        <taxon>Sordariomycetes</taxon>
        <taxon>Hypocreomycetidae</taxon>
        <taxon>Hypocreales</taxon>
        <taxon>Nectriaceae</taxon>
        <taxon>Dactylonectria</taxon>
    </lineage>
</organism>
<accession>A0A9P9IGN7</accession>
<dbReference type="AlphaFoldDB" id="A0A9P9IGN7"/>
<dbReference type="GO" id="GO:0009308">
    <property type="term" value="P:amine metabolic process"/>
    <property type="evidence" value="ECO:0007669"/>
    <property type="project" value="UniProtKB-UniRule"/>
</dbReference>
<keyword evidence="1" id="KW-0801">TPQ</keyword>